<dbReference type="Proteomes" id="UP000030686">
    <property type="component" value="Unassembled WGS sequence"/>
</dbReference>
<dbReference type="EMBL" id="HG792018">
    <property type="protein sequence ID" value="CDM35488.1"/>
    <property type="molecule type" value="Genomic_DNA"/>
</dbReference>
<accession>W6QFC4</accession>
<reference evidence="1" key="1">
    <citation type="journal article" date="2014" name="Nat. Commun.">
        <title>Multiple recent horizontal transfers of a large genomic region in cheese making fungi.</title>
        <authorList>
            <person name="Cheeseman K."/>
            <person name="Ropars J."/>
            <person name="Renault P."/>
            <person name="Dupont J."/>
            <person name="Gouzy J."/>
            <person name="Branca A."/>
            <person name="Abraham A.L."/>
            <person name="Ceppi M."/>
            <person name="Conseiller E."/>
            <person name="Debuchy R."/>
            <person name="Malagnac F."/>
            <person name="Goarin A."/>
            <person name="Silar P."/>
            <person name="Lacoste S."/>
            <person name="Sallet E."/>
            <person name="Bensimon A."/>
            <person name="Giraud T."/>
            <person name="Brygoo Y."/>
        </authorList>
    </citation>
    <scope>NUCLEOTIDE SEQUENCE [LARGE SCALE GENOMIC DNA]</scope>
    <source>
        <strain evidence="1">FM164</strain>
    </source>
</reference>
<proteinExistence type="predicted"/>
<evidence type="ECO:0000313" key="2">
    <source>
        <dbReference type="Proteomes" id="UP000030686"/>
    </source>
</evidence>
<organism evidence="1 2">
    <name type="scientific">Penicillium roqueforti (strain FM164)</name>
    <dbReference type="NCBI Taxonomy" id="1365484"/>
    <lineage>
        <taxon>Eukaryota</taxon>
        <taxon>Fungi</taxon>
        <taxon>Dikarya</taxon>
        <taxon>Ascomycota</taxon>
        <taxon>Pezizomycotina</taxon>
        <taxon>Eurotiomycetes</taxon>
        <taxon>Eurotiomycetidae</taxon>
        <taxon>Eurotiales</taxon>
        <taxon>Aspergillaceae</taxon>
        <taxon>Penicillium</taxon>
    </lineage>
</organism>
<protein>
    <submittedName>
        <fullName evidence="1">Genomic scaffold, ProqFM164S04</fullName>
    </submittedName>
</protein>
<gene>
    <name evidence="1" type="ORF">PROQFM164_S04g000369</name>
</gene>
<sequence length="68" mass="7592">MEKRTIGSFSTVSSGLDMTWISNGTRQAIPRTCQIRPQICVDNQQKVGSYHDIQADQGFLQPSRRPPG</sequence>
<name>W6QFC4_PENRF</name>
<evidence type="ECO:0000313" key="1">
    <source>
        <dbReference type="EMBL" id="CDM35488.1"/>
    </source>
</evidence>
<keyword evidence="2" id="KW-1185">Reference proteome</keyword>
<dbReference type="AlphaFoldDB" id="W6QFC4"/>